<gene>
    <name evidence="3" type="ORF">COCSUDRAFT_32388</name>
</gene>
<evidence type="ECO:0000313" key="3">
    <source>
        <dbReference type="EMBL" id="EIE25818.1"/>
    </source>
</evidence>
<keyword evidence="2" id="KW-0560">Oxidoreductase</keyword>
<dbReference type="InterPro" id="IPR036291">
    <property type="entry name" value="NAD(P)-bd_dom_sf"/>
</dbReference>
<evidence type="ECO:0000313" key="4">
    <source>
        <dbReference type="Proteomes" id="UP000007264"/>
    </source>
</evidence>
<dbReference type="EMBL" id="AGSI01000003">
    <property type="protein sequence ID" value="EIE25818.1"/>
    <property type="molecule type" value="Genomic_DNA"/>
</dbReference>
<dbReference type="Pfam" id="PF00106">
    <property type="entry name" value="adh_short"/>
    <property type="match status" value="1"/>
</dbReference>
<evidence type="ECO:0000256" key="1">
    <source>
        <dbReference type="ARBA" id="ARBA00006484"/>
    </source>
</evidence>
<protein>
    <submittedName>
        <fullName evidence="3">NAD(P)-binding protein</fullName>
    </submittedName>
</protein>
<evidence type="ECO:0000256" key="2">
    <source>
        <dbReference type="ARBA" id="ARBA00023002"/>
    </source>
</evidence>
<dbReference type="Gene3D" id="3.40.50.720">
    <property type="entry name" value="NAD(P)-binding Rossmann-like Domain"/>
    <property type="match status" value="1"/>
</dbReference>
<sequence>MISTNVLGVCMCTREALKDMTRRGQFGHIINISSMSGHRVPNGASGGSFYAATKHALRALTEGLRQEARGRKVDLRVSSISPGVVETEFLAVHGFGDEAAAKDRYSSMKALQPADIAQAVVWCLSAPDHVDTNDILLRPVEQET</sequence>
<dbReference type="PANTHER" id="PTHR43115:SF4">
    <property type="entry name" value="DEHYDROGENASE_REDUCTASE SDR FAMILY MEMBER 11"/>
    <property type="match status" value="1"/>
</dbReference>
<accession>I0Z599</accession>
<dbReference type="PANTHER" id="PTHR43115">
    <property type="entry name" value="DEHYDROGENASE/REDUCTASE SDR FAMILY MEMBER 11"/>
    <property type="match status" value="1"/>
</dbReference>
<dbReference type="Proteomes" id="UP000007264">
    <property type="component" value="Unassembled WGS sequence"/>
</dbReference>
<reference evidence="3 4" key="1">
    <citation type="journal article" date="2012" name="Genome Biol.">
        <title>The genome of the polar eukaryotic microalga coccomyxa subellipsoidea reveals traits of cold adaptation.</title>
        <authorList>
            <person name="Blanc G."/>
            <person name="Agarkova I."/>
            <person name="Grimwood J."/>
            <person name="Kuo A."/>
            <person name="Brueggeman A."/>
            <person name="Dunigan D."/>
            <person name="Gurnon J."/>
            <person name="Ladunga I."/>
            <person name="Lindquist E."/>
            <person name="Lucas S."/>
            <person name="Pangilinan J."/>
            <person name="Proschold T."/>
            <person name="Salamov A."/>
            <person name="Schmutz J."/>
            <person name="Weeks D."/>
            <person name="Yamada T."/>
            <person name="Claverie J.M."/>
            <person name="Grigoriev I."/>
            <person name="Van Etten J."/>
            <person name="Lomsadze A."/>
            <person name="Borodovsky M."/>
        </authorList>
    </citation>
    <scope>NUCLEOTIDE SEQUENCE [LARGE SCALE GENOMIC DNA]</scope>
    <source>
        <strain evidence="3 4">C-169</strain>
    </source>
</reference>
<dbReference type="eggNOG" id="KOG1205">
    <property type="taxonomic scope" value="Eukaryota"/>
</dbReference>
<keyword evidence="4" id="KW-1185">Reference proteome</keyword>
<comment type="similarity">
    <text evidence="1">Belongs to the short-chain dehydrogenases/reductases (SDR) family.</text>
</comment>
<name>I0Z599_COCSC</name>
<dbReference type="PRINTS" id="PR00081">
    <property type="entry name" value="GDHRDH"/>
</dbReference>
<dbReference type="GO" id="GO:0016491">
    <property type="term" value="F:oxidoreductase activity"/>
    <property type="evidence" value="ECO:0007669"/>
    <property type="project" value="UniProtKB-KW"/>
</dbReference>
<dbReference type="InterPro" id="IPR002347">
    <property type="entry name" value="SDR_fam"/>
</dbReference>
<organism evidence="3 4">
    <name type="scientific">Coccomyxa subellipsoidea (strain C-169)</name>
    <name type="common">Green microalga</name>
    <dbReference type="NCBI Taxonomy" id="574566"/>
    <lineage>
        <taxon>Eukaryota</taxon>
        <taxon>Viridiplantae</taxon>
        <taxon>Chlorophyta</taxon>
        <taxon>core chlorophytes</taxon>
        <taxon>Trebouxiophyceae</taxon>
        <taxon>Trebouxiophyceae incertae sedis</taxon>
        <taxon>Coccomyxaceae</taxon>
        <taxon>Coccomyxa</taxon>
        <taxon>Coccomyxa subellipsoidea</taxon>
    </lineage>
</organism>
<dbReference type="GeneID" id="17043822"/>
<dbReference type="AlphaFoldDB" id="I0Z599"/>
<dbReference type="RefSeq" id="XP_005650362.1">
    <property type="nucleotide sequence ID" value="XM_005650305.1"/>
</dbReference>
<dbReference type="SUPFAM" id="SSF51735">
    <property type="entry name" value="NAD(P)-binding Rossmann-fold domains"/>
    <property type="match status" value="1"/>
</dbReference>
<dbReference type="OrthoDB" id="6334211at2759"/>
<dbReference type="KEGG" id="csl:COCSUDRAFT_32388"/>
<comment type="caution">
    <text evidence="3">The sequence shown here is derived from an EMBL/GenBank/DDBJ whole genome shotgun (WGS) entry which is preliminary data.</text>
</comment>
<proteinExistence type="inferred from homology"/>